<feature type="transmembrane region" description="Helical" evidence="1">
    <location>
        <begin position="39"/>
        <end position="62"/>
    </location>
</feature>
<dbReference type="AlphaFoldDB" id="A0A6M3KIH2"/>
<accession>A0A6M3KIH2</accession>
<organism evidence="2">
    <name type="scientific">viral metagenome</name>
    <dbReference type="NCBI Taxonomy" id="1070528"/>
    <lineage>
        <taxon>unclassified sequences</taxon>
        <taxon>metagenomes</taxon>
        <taxon>organismal metagenomes</taxon>
    </lineage>
</organism>
<evidence type="ECO:0000313" key="3">
    <source>
        <dbReference type="EMBL" id="QJI03584.1"/>
    </source>
</evidence>
<dbReference type="EMBL" id="MT145101">
    <property type="protein sequence ID" value="QJI03584.1"/>
    <property type="molecule type" value="Genomic_DNA"/>
</dbReference>
<name>A0A6M3KIH2_9ZZZZ</name>
<evidence type="ECO:0000313" key="2">
    <source>
        <dbReference type="EMBL" id="QJA81796.1"/>
    </source>
</evidence>
<feature type="transmembrane region" description="Helical" evidence="1">
    <location>
        <begin position="7"/>
        <end position="33"/>
    </location>
</feature>
<protein>
    <submittedName>
        <fullName evidence="2">Uncharacterized protein</fullName>
    </submittedName>
</protein>
<keyword evidence="1" id="KW-1133">Transmembrane helix</keyword>
<keyword evidence="1" id="KW-0812">Transmembrane</keyword>
<sequence>MDKVLAGIFIVIGVILFAAAFGLVLAFPIMWTWNYTMPYLFSLKTITWGQAWCLNFLTGCLIKSTNTNYK</sequence>
<evidence type="ECO:0000256" key="1">
    <source>
        <dbReference type="SAM" id="Phobius"/>
    </source>
</evidence>
<keyword evidence="1" id="KW-0472">Membrane</keyword>
<gene>
    <name evidence="2" type="ORF">MM415A00492_0006</name>
    <name evidence="3" type="ORF">TM448B04718_0004</name>
</gene>
<reference evidence="2" key="1">
    <citation type="submission" date="2020-03" db="EMBL/GenBank/DDBJ databases">
        <title>The deep terrestrial virosphere.</title>
        <authorList>
            <person name="Holmfeldt K."/>
            <person name="Nilsson E."/>
            <person name="Simone D."/>
            <person name="Lopez-Fernandez M."/>
            <person name="Wu X."/>
            <person name="de Brujin I."/>
            <person name="Lundin D."/>
            <person name="Andersson A."/>
            <person name="Bertilsson S."/>
            <person name="Dopson M."/>
        </authorList>
    </citation>
    <scope>NUCLEOTIDE SEQUENCE</scope>
    <source>
        <strain evidence="2">MM415A00492</strain>
        <strain evidence="3">TM448B04718</strain>
    </source>
</reference>
<proteinExistence type="predicted"/>
<dbReference type="EMBL" id="MT142470">
    <property type="protein sequence ID" value="QJA81796.1"/>
    <property type="molecule type" value="Genomic_DNA"/>
</dbReference>